<dbReference type="InterPro" id="IPR029063">
    <property type="entry name" value="SAM-dependent_MTases_sf"/>
</dbReference>
<reference evidence="3 4" key="1">
    <citation type="submission" date="2018-01" db="EMBL/GenBank/DDBJ databases">
        <title>Cryobacterium sp. nov., from glaciers in China.</title>
        <authorList>
            <person name="Liu Q."/>
            <person name="Xin Y.-H."/>
        </authorList>
    </citation>
    <scope>NUCLEOTIDE SEQUENCE [LARGE SCALE GENOMIC DNA]</scope>
    <source>
        <strain evidence="3 4">TMB1-8</strain>
    </source>
</reference>
<organism evidence="3 4">
    <name type="scientific">Cryobacterium zongtaii</name>
    <dbReference type="NCBI Taxonomy" id="1259217"/>
    <lineage>
        <taxon>Bacteria</taxon>
        <taxon>Bacillati</taxon>
        <taxon>Actinomycetota</taxon>
        <taxon>Actinomycetes</taxon>
        <taxon>Micrococcales</taxon>
        <taxon>Microbacteriaceae</taxon>
        <taxon>Cryobacterium</taxon>
    </lineage>
</organism>
<evidence type="ECO:0000313" key="4">
    <source>
        <dbReference type="Proteomes" id="UP000237104"/>
    </source>
</evidence>
<dbReference type="OrthoDB" id="5106431at2"/>
<dbReference type="Gene3D" id="3.40.50.150">
    <property type="entry name" value="Vaccinia Virus protein VP39"/>
    <property type="match status" value="1"/>
</dbReference>
<feature type="region of interest" description="Disordered" evidence="1">
    <location>
        <begin position="1"/>
        <end position="49"/>
    </location>
</feature>
<feature type="domain" description="Methyltransferase type 11" evidence="2">
    <location>
        <begin position="100"/>
        <end position="170"/>
    </location>
</feature>
<dbReference type="CDD" id="cd02440">
    <property type="entry name" value="AdoMet_MTases"/>
    <property type="match status" value="1"/>
</dbReference>
<dbReference type="SUPFAM" id="SSF53335">
    <property type="entry name" value="S-adenosyl-L-methionine-dependent methyltransferases"/>
    <property type="match status" value="1"/>
</dbReference>
<comment type="caution">
    <text evidence="3">The sequence shown here is derived from an EMBL/GenBank/DDBJ whole genome shotgun (WGS) entry which is preliminary data.</text>
</comment>
<name>A0A2S3ZNV4_9MICO</name>
<dbReference type="AlphaFoldDB" id="A0A2S3ZNV4"/>
<evidence type="ECO:0000313" key="3">
    <source>
        <dbReference type="EMBL" id="POH70491.1"/>
    </source>
</evidence>
<dbReference type="GO" id="GO:0008757">
    <property type="term" value="F:S-adenosylmethionine-dependent methyltransferase activity"/>
    <property type="evidence" value="ECO:0007669"/>
    <property type="project" value="InterPro"/>
</dbReference>
<evidence type="ECO:0000256" key="1">
    <source>
        <dbReference type="SAM" id="MobiDB-lite"/>
    </source>
</evidence>
<feature type="compositionally biased region" description="Polar residues" evidence="1">
    <location>
        <begin position="7"/>
        <end position="24"/>
    </location>
</feature>
<protein>
    <recommendedName>
        <fullName evidence="2">Methyltransferase type 11 domain-containing protein</fullName>
    </recommendedName>
</protein>
<gene>
    <name evidence="3" type="ORF">C3B59_04330</name>
</gene>
<evidence type="ECO:0000259" key="2">
    <source>
        <dbReference type="Pfam" id="PF08241"/>
    </source>
</evidence>
<accession>A0A2S3ZNV4</accession>
<dbReference type="Pfam" id="PF08241">
    <property type="entry name" value="Methyltransf_11"/>
    <property type="match status" value="1"/>
</dbReference>
<dbReference type="InterPro" id="IPR013216">
    <property type="entry name" value="Methyltransf_11"/>
</dbReference>
<sequence length="354" mass="39170">MSALRSMRTSYQKRPSGRSVSQSIPLRVRPAGGEPARDAPGPDVDPSFSLALSLPDHRPRGARPPMPTVALEPRYFDRMGSSLGDKARMVLPHLRGPAVLDVGAGGGELTAAIAGAGFRTSALDAAPDAITRLTELGMLHEVRRGYAEQVPQLFDEPFDTIVVSALLHEVYSYGTSPDTEPILRGYDALALTVTRCRESLRDRGRLIIRDGVMPERPLEPATVDGLSDEDVEAFHDYLRRSPHPLLRALHLRGRTLTGTRHAVAEFLLTLTWGIETFPREALERYQLFTLGGYSRYAGDLGFDLMRSEAVTQQGYVDALSHLRVRSGDRPWFPATNGLWVFEKRSTRQPVLHQP</sequence>
<dbReference type="EMBL" id="PPXF01000016">
    <property type="protein sequence ID" value="POH70491.1"/>
    <property type="molecule type" value="Genomic_DNA"/>
</dbReference>
<dbReference type="Proteomes" id="UP000237104">
    <property type="component" value="Unassembled WGS sequence"/>
</dbReference>
<proteinExistence type="predicted"/>